<dbReference type="EMBL" id="JACXIY010000058">
    <property type="protein sequence ID" value="MBD2872760.1"/>
    <property type="molecule type" value="Genomic_DNA"/>
</dbReference>
<feature type="region of interest" description="Disordered" evidence="2">
    <location>
        <begin position="29"/>
        <end position="59"/>
    </location>
</feature>
<keyword evidence="5" id="KW-1185">Reference proteome</keyword>
<dbReference type="Proteomes" id="UP000632125">
    <property type="component" value="Unassembled WGS sequence"/>
</dbReference>
<feature type="region of interest" description="Disordered" evidence="2">
    <location>
        <begin position="202"/>
        <end position="245"/>
    </location>
</feature>
<comment type="caution">
    <text evidence="4">The sequence shown here is derived from an EMBL/GenBank/DDBJ whole genome shotgun (WGS) entry which is preliminary data.</text>
</comment>
<feature type="compositionally biased region" description="Basic and acidic residues" evidence="2">
    <location>
        <begin position="202"/>
        <end position="222"/>
    </location>
</feature>
<evidence type="ECO:0000256" key="1">
    <source>
        <dbReference type="SAM" id="Coils"/>
    </source>
</evidence>
<reference evidence="4" key="1">
    <citation type="submission" date="2020-09" db="EMBL/GenBank/DDBJ databases">
        <title>A novel bacterium of genus Paenibacillus, isolated from South China Sea.</title>
        <authorList>
            <person name="Huang H."/>
            <person name="Mo K."/>
            <person name="Hu Y."/>
        </authorList>
    </citation>
    <scope>NUCLEOTIDE SEQUENCE</scope>
    <source>
        <strain evidence="4">IB182493</strain>
    </source>
</reference>
<dbReference type="InterPro" id="IPR025295">
    <property type="entry name" value="eCIS_core_dom"/>
</dbReference>
<evidence type="ECO:0000259" key="3">
    <source>
        <dbReference type="Pfam" id="PF13699"/>
    </source>
</evidence>
<sequence length="738" mass="81437">MSQPYGPLNGGLSPERVMQLQEAAGNRAVMQFVGGGQPAGGAAAPPNSLTASPPNRTGMPDRLKSGLESMSGMDLSDVRVHYQSPKPAELGAHAYAQGNDIHVAPGQERHLPHEGWHVVQQRQGRVSPTMQLKGEAINDDGGLEREADIMGTRAIQASSSAATDSPLDTSADGPSSNAPVQRALVRDQEILDERGDTFRWGKFKGTRDDANRNHVGQEEGRGTKLTGGQDAKTTVKWNPIDPGAGEGKRVEAIVGPDHNLGTSPSHANAKARVSAFKALSGKSYISGHLMNEKLGGPGDDQRNLTAISGTANTLQSSNIEKFVRDPVNEDGDWYKYIVDVEYSNDSAIYKNSSARLKAYNKLDVQPTGVQISNHSNTEKLVQVRYASKLTANWYHLNTAGGRYGAEYKKNITIDSPLDGGKAEVVEDDGEEIVAPRPDKKTRGRAARTEIDPEELVLTTSNLLKSVIENREGLIAKLNEVRGDNKELSELIAELEQLVAEGEGEAIELRDIVYDYGYDWGYDHGYASYNEEMDNYQDNGQNGPYSEGYAKGYDEGLRDAKQYEIGHRHGREDGYYEQGNTEFSRYYDLYDNQSYRDGYDKGDADGRYDYWYEQGEKDGMRSGLEDEPKAYASKEDGYSEGYDNAYAEGLRQSLFAPGKRPIFENIDLAYDESAASKSDISHFPGTTIVQLSGKGLIIANEKWYFVEMLFSTHHVLQKYMKDNKTPSALMKKDWIRQGK</sequence>
<gene>
    <name evidence="4" type="ORF">IDH41_29770</name>
</gene>
<dbReference type="AlphaFoldDB" id="A0A927CSR1"/>
<evidence type="ECO:0000256" key="2">
    <source>
        <dbReference type="SAM" id="MobiDB-lite"/>
    </source>
</evidence>
<accession>A0A927CSR1</accession>
<dbReference type="Pfam" id="PF13699">
    <property type="entry name" value="eCIS_core"/>
    <property type="match status" value="1"/>
</dbReference>
<protein>
    <submittedName>
        <fullName evidence="4">DUF4157 domain-containing protein</fullName>
    </submittedName>
</protein>
<evidence type="ECO:0000313" key="5">
    <source>
        <dbReference type="Proteomes" id="UP000632125"/>
    </source>
</evidence>
<proteinExistence type="predicted"/>
<feature type="domain" description="eCIS core" evidence="3">
    <location>
        <begin position="59"/>
        <end position="124"/>
    </location>
</feature>
<feature type="region of interest" description="Disordered" evidence="2">
    <location>
        <begin position="156"/>
        <end position="178"/>
    </location>
</feature>
<evidence type="ECO:0000313" key="4">
    <source>
        <dbReference type="EMBL" id="MBD2872760.1"/>
    </source>
</evidence>
<keyword evidence="1" id="KW-0175">Coiled coil</keyword>
<organism evidence="4 5">
    <name type="scientific">Paenibacillus arenilitoris</name>
    <dbReference type="NCBI Taxonomy" id="2772299"/>
    <lineage>
        <taxon>Bacteria</taxon>
        <taxon>Bacillati</taxon>
        <taxon>Bacillota</taxon>
        <taxon>Bacilli</taxon>
        <taxon>Bacillales</taxon>
        <taxon>Paenibacillaceae</taxon>
        <taxon>Paenibacillus</taxon>
    </lineage>
</organism>
<feature type="coiled-coil region" evidence="1">
    <location>
        <begin position="477"/>
        <end position="511"/>
    </location>
</feature>
<name>A0A927CSR1_9BACL</name>